<evidence type="ECO:0000313" key="1">
    <source>
        <dbReference type="EMBL" id="GBP49746.1"/>
    </source>
</evidence>
<sequence>MATNKEKIDCNKFKATISKLSTSLKLMLFLTLNTQGCQQGPSPKSMPFDFSSVSLFELSKGLHLLSHRYAADWDYYEMNITCTFRPRLRPQGYWLSLHLSPQLELHAPQSEIKISRECTPLRWRPDNSNPCTNGLTVSGSIQINTTIPVVILSKASVCRVGRSKLNPKRSNVVYVVERLCRERRLFSKARGLTGDGSRSLSV</sequence>
<name>A0A4C1WED1_EUMVA</name>
<gene>
    <name evidence="1" type="ORF">EVAR_33502_1</name>
</gene>
<proteinExistence type="predicted"/>
<keyword evidence="2" id="KW-1185">Reference proteome</keyword>
<evidence type="ECO:0000313" key="2">
    <source>
        <dbReference type="Proteomes" id="UP000299102"/>
    </source>
</evidence>
<accession>A0A4C1WED1</accession>
<dbReference type="EMBL" id="BGZK01000551">
    <property type="protein sequence ID" value="GBP49746.1"/>
    <property type="molecule type" value="Genomic_DNA"/>
</dbReference>
<comment type="caution">
    <text evidence="1">The sequence shown here is derived from an EMBL/GenBank/DDBJ whole genome shotgun (WGS) entry which is preliminary data.</text>
</comment>
<organism evidence="1 2">
    <name type="scientific">Eumeta variegata</name>
    <name type="common">Bagworm moth</name>
    <name type="synonym">Eumeta japonica</name>
    <dbReference type="NCBI Taxonomy" id="151549"/>
    <lineage>
        <taxon>Eukaryota</taxon>
        <taxon>Metazoa</taxon>
        <taxon>Ecdysozoa</taxon>
        <taxon>Arthropoda</taxon>
        <taxon>Hexapoda</taxon>
        <taxon>Insecta</taxon>
        <taxon>Pterygota</taxon>
        <taxon>Neoptera</taxon>
        <taxon>Endopterygota</taxon>
        <taxon>Lepidoptera</taxon>
        <taxon>Glossata</taxon>
        <taxon>Ditrysia</taxon>
        <taxon>Tineoidea</taxon>
        <taxon>Psychidae</taxon>
        <taxon>Oiketicinae</taxon>
        <taxon>Eumeta</taxon>
    </lineage>
</organism>
<dbReference type="Proteomes" id="UP000299102">
    <property type="component" value="Unassembled WGS sequence"/>
</dbReference>
<dbReference type="AlphaFoldDB" id="A0A4C1WED1"/>
<protein>
    <submittedName>
        <fullName evidence="1">Uncharacterized protein</fullName>
    </submittedName>
</protein>
<reference evidence="1 2" key="1">
    <citation type="journal article" date="2019" name="Commun. Biol.">
        <title>The bagworm genome reveals a unique fibroin gene that provides high tensile strength.</title>
        <authorList>
            <person name="Kono N."/>
            <person name="Nakamura H."/>
            <person name="Ohtoshi R."/>
            <person name="Tomita M."/>
            <person name="Numata K."/>
            <person name="Arakawa K."/>
        </authorList>
    </citation>
    <scope>NUCLEOTIDE SEQUENCE [LARGE SCALE GENOMIC DNA]</scope>
</reference>